<dbReference type="AlphaFoldDB" id="E0XV14"/>
<name>E0XV14_9GAMM</name>
<dbReference type="EMBL" id="GU474885">
    <property type="protein sequence ID" value="ADI18255.1"/>
    <property type="molecule type" value="Genomic_DNA"/>
</dbReference>
<feature type="region of interest" description="Disordered" evidence="1">
    <location>
        <begin position="17"/>
        <end position="40"/>
    </location>
</feature>
<accession>E0XV14</accession>
<protein>
    <submittedName>
        <fullName evidence="2">Uncharacterized protein</fullName>
    </submittedName>
</protein>
<feature type="compositionally biased region" description="Polar residues" evidence="1">
    <location>
        <begin position="17"/>
        <end position="29"/>
    </location>
</feature>
<organism evidence="2">
    <name type="scientific">uncultured Chromatiales bacterium HF0200_41F04</name>
    <dbReference type="NCBI Taxonomy" id="710740"/>
    <lineage>
        <taxon>Bacteria</taxon>
        <taxon>Pseudomonadati</taxon>
        <taxon>Pseudomonadota</taxon>
        <taxon>Gammaproteobacteria</taxon>
        <taxon>Chromatiales</taxon>
        <taxon>environmental samples</taxon>
    </lineage>
</organism>
<evidence type="ECO:0000256" key="1">
    <source>
        <dbReference type="SAM" id="MobiDB-lite"/>
    </source>
</evidence>
<reference evidence="2" key="1">
    <citation type="journal article" date="2011" name="Environ. Microbiol.">
        <title>Time-series analyses of Monterey Bay coastal microbial picoplankton using a 'genome proxy' microarray.</title>
        <authorList>
            <person name="Rich V.I."/>
            <person name="Pham V.D."/>
            <person name="Eppley J."/>
            <person name="Shi Y."/>
            <person name="DeLong E.F."/>
        </authorList>
    </citation>
    <scope>NUCLEOTIDE SEQUENCE</scope>
</reference>
<evidence type="ECO:0000313" key="2">
    <source>
        <dbReference type="EMBL" id="ADI18255.1"/>
    </source>
</evidence>
<proteinExistence type="predicted"/>
<sequence length="40" mass="4364">MLAGVISNVFENVNISGSAPLKTSKSPTRQADAPRYKRCR</sequence>